<evidence type="ECO:0000256" key="2">
    <source>
        <dbReference type="ARBA" id="ARBA00005019"/>
    </source>
</evidence>
<dbReference type="NCBIfam" id="TIGR00482">
    <property type="entry name" value="nicotinate (nicotinamide) nucleotide adenylyltransferase"/>
    <property type="match status" value="1"/>
</dbReference>
<evidence type="ECO:0000256" key="10">
    <source>
        <dbReference type="HAMAP-Rule" id="MF_00244"/>
    </source>
</evidence>
<keyword evidence="13" id="KW-1185">Reference proteome</keyword>
<dbReference type="EC" id="2.7.7.18" evidence="10"/>
<dbReference type="NCBIfam" id="NF000840">
    <property type="entry name" value="PRK00071.1-3"/>
    <property type="match status" value="1"/>
</dbReference>
<dbReference type="UniPathway" id="UPA00253">
    <property type="reaction ID" value="UER00332"/>
</dbReference>
<evidence type="ECO:0000256" key="8">
    <source>
        <dbReference type="ARBA" id="ARBA00023027"/>
    </source>
</evidence>
<evidence type="ECO:0000313" key="12">
    <source>
        <dbReference type="EMBL" id="KRM18729.1"/>
    </source>
</evidence>
<comment type="caution">
    <text evidence="12">The sequence shown here is derived from an EMBL/GenBank/DDBJ whole genome shotgun (WGS) entry which is preliminary data.</text>
</comment>
<dbReference type="InterPro" id="IPR004821">
    <property type="entry name" value="Cyt_trans-like"/>
</dbReference>
<feature type="domain" description="Cytidyltransferase-like" evidence="11">
    <location>
        <begin position="26"/>
        <end position="181"/>
    </location>
</feature>
<evidence type="ECO:0000259" key="11">
    <source>
        <dbReference type="Pfam" id="PF01467"/>
    </source>
</evidence>
<evidence type="ECO:0000256" key="3">
    <source>
        <dbReference type="ARBA" id="ARBA00022642"/>
    </source>
</evidence>
<evidence type="ECO:0000256" key="7">
    <source>
        <dbReference type="ARBA" id="ARBA00022840"/>
    </source>
</evidence>
<dbReference type="PANTHER" id="PTHR39321:SF3">
    <property type="entry name" value="PHOSPHOPANTETHEINE ADENYLYLTRANSFERASE"/>
    <property type="match status" value="1"/>
</dbReference>
<evidence type="ECO:0000256" key="9">
    <source>
        <dbReference type="ARBA" id="ARBA00048721"/>
    </source>
</evidence>
<dbReference type="Proteomes" id="UP000051054">
    <property type="component" value="Unassembled WGS sequence"/>
</dbReference>
<comment type="similarity">
    <text evidence="10">Belongs to the NadD family.</text>
</comment>
<comment type="catalytic activity">
    <reaction evidence="9 10">
        <text>nicotinate beta-D-ribonucleotide + ATP + H(+) = deamido-NAD(+) + diphosphate</text>
        <dbReference type="Rhea" id="RHEA:22860"/>
        <dbReference type="ChEBI" id="CHEBI:15378"/>
        <dbReference type="ChEBI" id="CHEBI:30616"/>
        <dbReference type="ChEBI" id="CHEBI:33019"/>
        <dbReference type="ChEBI" id="CHEBI:57502"/>
        <dbReference type="ChEBI" id="CHEBI:58437"/>
        <dbReference type="EC" id="2.7.7.18"/>
    </reaction>
</comment>
<sequence length="209" mass="24286">MKTIKIPEVKTLPQIKVTNTKKRVGIMGGTFNPPHLGHMIIAQQVLSQLNLDEILFIPDNVPPHANQKKTINAQMRLEMTRLSTQSNPNFHVDNIELLRGGKSYTYDTIKELKEKNPENEYYFIIGGDMVDYLHTWYQIDKLINLVHFVGVERLGYRKESIYPIVWVDIPMIDISSTKIRKKVKNGVSIKYLVDEKVEKFIEKEGLYRD</sequence>
<organism evidence="12 13">
    <name type="scientific">Ligilactobacillus hayakitensis DSM 18933 = JCM 14209</name>
    <dbReference type="NCBI Taxonomy" id="1423755"/>
    <lineage>
        <taxon>Bacteria</taxon>
        <taxon>Bacillati</taxon>
        <taxon>Bacillota</taxon>
        <taxon>Bacilli</taxon>
        <taxon>Lactobacillales</taxon>
        <taxon>Lactobacillaceae</taxon>
        <taxon>Ligilactobacillus</taxon>
    </lineage>
</organism>
<keyword evidence="8 10" id="KW-0520">NAD</keyword>
<keyword evidence="3 10" id="KW-0662">Pyridine nucleotide biosynthesis</keyword>
<evidence type="ECO:0000256" key="6">
    <source>
        <dbReference type="ARBA" id="ARBA00022741"/>
    </source>
</evidence>
<dbReference type="PANTHER" id="PTHR39321">
    <property type="entry name" value="NICOTINATE-NUCLEOTIDE ADENYLYLTRANSFERASE-RELATED"/>
    <property type="match status" value="1"/>
</dbReference>
<name>A0A0R1WSM1_9LACO</name>
<reference evidence="12 13" key="1">
    <citation type="journal article" date="2015" name="Genome Announc.">
        <title>Expanding the biotechnology potential of lactobacilli through comparative genomics of 213 strains and associated genera.</title>
        <authorList>
            <person name="Sun Z."/>
            <person name="Harris H.M."/>
            <person name="McCann A."/>
            <person name="Guo C."/>
            <person name="Argimon S."/>
            <person name="Zhang W."/>
            <person name="Yang X."/>
            <person name="Jeffery I.B."/>
            <person name="Cooney J.C."/>
            <person name="Kagawa T.F."/>
            <person name="Liu W."/>
            <person name="Song Y."/>
            <person name="Salvetti E."/>
            <person name="Wrobel A."/>
            <person name="Rasinkangas P."/>
            <person name="Parkhill J."/>
            <person name="Rea M.C."/>
            <person name="O'Sullivan O."/>
            <person name="Ritari J."/>
            <person name="Douillard F.P."/>
            <person name="Paul Ross R."/>
            <person name="Yang R."/>
            <person name="Briner A.E."/>
            <person name="Felis G.E."/>
            <person name="de Vos W.M."/>
            <person name="Barrangou R."/>
            <person name="Klaenhammer T.R."/>
            <person name="Caufield P.W."/>
            <person name="Cui Y."/>
            <person name="Zhang H."/>
            <person name="O'Toole P.W."/>
        </authorList>
    </citation>
    <scope>NUCLEOTIDE SEQUENCE [LARGE SCALE GENOMIC DNA]</scope>
    <source>
        <strain evidence="12 13">DSM 18933</strain>
    </source>
</reference>
<dbReference type="STRING" id="1423755.FC40_GL000511"/>
<keyword evidence="6 10" id="KW-0547">Nucleotide-binding</keyword>
<proteinExistence type="inferred from homology"/>
<dbReference type="NCBIfam" id="TIGR00125">
    <property type="entry name" value="cyt_tran_rel"/>
    <property type="match status" value="1"/>
</dbReference>
<accession>A0A0R1WSM1</accession>
<evidence type="ECO:0000256" key="4">
    <source>
        <dbReference type="ARBA" id="ARBA00022679"/>
    </source>
</evidence>
<dbReference type="PATRIC" id="fig|1423755.3.peg.564"/>
<dbReference type="InterPro" id="IPR014729">
    <property type="entry name" value="Rossmann-like_a/b/a_fold"/>
</dbReference>
<keyword evidence="7 10" id="KW-0067">ATP-binding</keyword>
<keyword evidence="5 10" id="KW-0548">Nucleotidyltransferase</keyword>
<evidence type="ECO:0000256" key="1">
    <source>
        <dbReference type="ARBA" id="ARBA00002324"/>
    </source>
</evidence>
<dbReference type="GO" id="GO:0005524">
    <property type="term" value="F:ATP binding"/>
    <property type="evidence" value="ECO:0007669"/>
    <property type="project" value="UniProtKB-KW"/>
</dbReference>
<dbReference type="SUPFAM" id="SSF52374">
    <property type="entry name" value="Nucleotidylyl transferase"/>
    <property type="match status" value="1"/>
</dbReference>
<dbReference type="EMBL" id="AZGD01000090">
    <property type="protein sequence ID" value="KRM18729.1"/>
    <property type="molecule type" value="Genomic_DNA"/>
</dbReference>
<dbReference type="RefSeq" id="WP_025021898.1">
    <property type="nucleotide sequence ID" value="NZ_AZGD01000090.1"/>
</dbReference>
<dbReference type="AlphaFoldDB" id="A0A0R1WSM1"/>
<dbReference type="NCBIfam" id="NF000841">
    <property type="entry name" value="PRK00071.1-4"/>
    <property type="match status" value="1"/>
</dbReference>
<dbReference type="CDD" id="cd02165">
    <property type="entry name" value="NMNAT"/>
    <property type="match status" value="1"/>
</dbReference>
<dbReference type="Pfam" id="PF01467">
    <property type="entry name" value="CTP_transf_like"/>
    <property type="match status" value="1"/>
</dbReference>
<gene>
    <name evidence="10" type="primary">nadD</name>
    <name evidence="12" type="ORF">FC40_GL000511</name>
</gene>
<dbReference type="GO" id="GO:0009435">
    <property type="term" value="P:NAD+ biosynthetic process"/>
    <property type="evidence" value="ECO:0007669"/>
    <property type="project" value="UniProtKB-UniRule"/>
</dbReference>
<dbReference type="HAMAP" id="MF_00244">
    <property type="entry name" value="NaMN_adenylyltr"/>
    <property type="match status" value="1"/>
</dbReference>
<evidence type="ECO:0000313" key="13">
    <source>
        <dbReference type="Proteomes" id="UP000051054"/>
    </source>
</evidence>
<dbReference type="eggNOG" id="COG1057">
    <property type="taxonomic scope" value="Bacteria"/>
</dbReference>
<comment type="pathway">
    <text evidence="2 10">Cofactor biosynthesis; NAD(+) biosynthesis; deamido-NAD(+) from nicotinate D-ribonucleotide: step 1/1.</text>
</comment>
<protein>
    <recommendedName>
        <fullName evidence="10">Probable nicotinate-nucleotide adenylyltransferase</fullName>
        <ecNumber evidence="10">2.7.7.18</ecNumber>
    </recommendedName>
    <alternativeName>
        <fullName evidence="10">Deamido-NAD(+) diphosphorylase</fullName>
    </alternativeName>
    <alternativeName>
        <fullName evidence="10">Deamido-NAD(+) pyrophosphorylase</fullName>
    </alternativeName>
    <alternativeName>
        <fullName evidence="10">Nicotinate mononucleotide adenylyltransferase</fullName>
        <shortName evidence="10">NaMN adenylyltransferase</shortName>
    </alternativeName>
</protein>
<dbReference type="InterPro" id="IPR005248">
    <property type="entry name" value="NadD/NMNAT"/>
</dbReference>
<dbReference type="GO" id="GO:0004515">
    <property type="term" value="F:nicotinate-nucleotide adenylyltransferase activity"/>
    <property type="evidence" value="ECO:0007669"/>
    <property type="project" value="UniProtKB-UniRule"/>
</dbReference>
<comment type="function">
    <text evidence="1 10">Catalyzes the reversible adenylation of nicotinate mononucleotide (NaMN) to nicotinic acid adenine dinucleotide (NaAD).</text>
</comment>
<dbReference type="Gene3D" id="3.40.50.620">
    <property type="entry name" value="HUPs"/>
    <property type="match status" value="1"/>
</dbReference>
<evidence type="ECO:0000256" key="5">
    <source>
        <dbReference type="ARBA" id="ARBA00022695"/>
    </source>
</evidence>
<keyword evidence="4 10" id="KW-0808">Transferase</keyword>